<evidence type="ECO:0000313" key="1">
    <source>
        <dbReference type="EMBL" id="ADR19919.1"/>
    </source>
</evidence>
<dbReference type="Proteomes" id="UP000007039">
    <property type="component" value="Chromosome"/>
</dbReference>
<sequence length="166" mass="19559">MSNFREIFEQAKLELQVFEKNKELICKKVLPIIFIAQINDFKIDSIKLRGKNSNDNFSKDLKKFEENHKLKFIIAKSSNKIPLSVNNITNSINLISLISYNGLLKYQSLLKRLRNAFFHNNFNIKNNFIYLKDINIKNKNKPTMLGKMKLNAFEELIDILSKYIRN</sequence>
<protein>
    <submittedName>
        <fullName evidence="1">Uncharacterized protein</fullName>
    </submittedName>
</protein>
<dbReference type="AlphaFoldDB" id="E4THQ8"/>
<dbReference type="EMBL" id="CP002347">
    <property type="protein sequence ID" value="ADR19919.1"/>
    <property type="molecule type" value="Genomic_DNA"/>
</dbReference>
<evidence type="ECO:0000313" key="2">
    <source>
        <dbReference type="Proteomes" id="UP000007039"/>
    </source>
</evidence>
<keyword evidence="2" id="KW-1185">Reference proteome</keyword>
<gene>
    <name evidence="1" type="ordered locus">Calni_2025</name>
</gene>
<dbReference type="RefSeq" id="WP_013452126.1">
    <property type="nucleotide sequence ID" value="NC_014758.1"/>
</dbReference>
<proteinExistence type="predicted"/>
<name>E4THQ8_CALNY</name>
<dbReference type="HOGENOM" id="CLU_1599669_0_0_0"/>
<dbReference type="KEGG" id="cni:Calni_2025"/>
<reference evidence="1 2" key="2">
    <citation type="journal article" date="2011" name="Stand. Genomic Sci.">
        <title>Complete genome sequence of Calditerrivibrio nitroreducens type strain (Yu37-1).</title>
        <authorList>
            <person name="Pitluck S."/>
            <person name="Sikorski J."/>
            <person name="Zeytun A."/>
            <person name="Lapidus A."/>
            <person name="Nolan M."/>
            <person name="Lucas S."/>
            <person name="Hammon N."/>
            <person name="Deshpande S."/>
            <person name="Cheng J.F."/>
            <person name="Tapia R."/>
            <person name="Han C."/>
            <person name="Goodwin L."/>
            <person name="Liolios K."/>
            <person name="Pagani I."/>
            <person name="Ivanova N."/>
            <person name="Mavromatis K."/>
            <person name="Pati A."/>
            <person name="Chen A."/>
            <person name="Palaniappan K."/>
            <person name="Hauser L."/>
            <person name="Chang Y.J."/>
            <person name="Jeffries C.D."/>
            <person name="Detter J.C."/>
            <person name="Brambilla E."/>
            <person name="Djao O.D."/>
            <person name="Rohde M."/>
            <person name="Spring S."/>
            <person name="Goker M."/>
            <person name="Woyke T."/>
            <person name="Bristow J."/>
            <person name="Eisen J.A."/>
            <person name="Markowitz V."/>
            <person name="Hugenholtz P."/>
            <person name="Kyrpides N.C."/>
            <person name="Klenk H.P."/>
            <person name="Land M."/>
        </authorList>
    </citation>
    <scope>NUCLEOTIDE SEQUENCE [LARGE SCALE GENOMIC DNA]</scope>
    <source>
        <strain evidence="2">DSM 19672 / NBRC 101217 / Yu37-1</strain>
    </source>
</reference>
<organism evidence="1 2">
    <name type="scientific">Calditerrivibrio nitroreducens (strain DSM 19672 / NBRC 101217 / Yu37-1)</name>
    <dbReference type="NCBI Taxonomy" id="768670"/>
    <lineage>
        <taxon>Bacteria</taxon>
        <taxon>Pseudomonadati</taxon>
        <taxon>Deferribacterota</taxon>
        <taxon>Deferribacteres</taxon>
        <taxon>Deferribacterales</taxon>
        <taxon>Calditerrivibrionaceae</taxon>
    </lineage>
</organism>
<accession>E4THQ8</accession>
<reference key="1">
    <citation type="submission" date="2010-11" db="EMBL/GenBank/DDBJ databases">
        <title>The complete genome of chromosome of Calditerrivibrio nitroreducens DSM 19672.</title>
        <authorList>
            <consortium name="US DOE Joint Genome Institute (JGI-PGF)"/>
            <person name="Lucas S."/>
            <person name="Copeland A."/>
            <person name="Lapidus A."/>
            <person name="Bruce D."/>
            <person name="Goodwin L."/>
            <person name="Pitluck S."/>
            <person name="Kyrpides N."/>
            <person name="Mavromatis K."/>
            <person name="Ivanova N."/>
            <person name="Mikhailova N."/>
            <person name="Zeytun A."/>
            <person name="Brettin T."/>
            <person name="Detter J.C."/>
            <person name="Tapia R."/>
            <person name="Han C."/>
            <person name="Land M."/>
            <person name="Hauser L."/>
            <person name="Markowitz V."/>
            <person name="Cheng J.-F."/>
            <person name="Hugenholtz P."/>
            <person name="Woyke T."/>
            <person name="Wu D."/>
            <person name="Spring S."/>
            <person name="Schroeder M."/>
            <person name="Brambilla E."/>
            <person name="Klenk H.-P."/>
            <person name="Eisen J.A."/>
        </authorList>
    </citation>
    <scope>NUCLEOTIDE SEQUENCE [LARGE SCALE GENOMIC DNA]</scope>
    <source>
        <strain>DSM 19672</strain>
    </source>
</reference>
<dbReference type="STRING" id="768670.Calni_2025"/>